<feature type="transmembrane region" description="Helical" evidence="7">
    <location>
        <begin position="234"/>
        <end position="256"/>
    </location>
</feature>
<dbReference type="InterPro" id="IPR020846">
    <property type="entry name" value="MFS_dom"/>
</dbReference>
<dbReference type="EMBL" id="CAFBLT010000003">
    <property type="protein sequence ID" value="CAB4883000.1"/>
    <property type="molecule type" value="Genomic_DNA"/>
</dbReference>
<sequence length="673" mass="72382">MSEAATADFVAIKLPRRQVVIVFSALMLGMLLAALDQTIVATALPTIVGDLGGASHLSWIVTAYLLASTVSTPLWGKLGDLYGRKRFYQGAIVLFLIGSMLSGLSQSMIELIIFRAVQGLGAGGLLVGAQSIIGDIVSPRDRGRYVGLFGAVFGGSTVLGPLIGGLITQYLSWQWVFYVNVPVGIVALIVTAIALPTVRNRISHVIDYLGAATLSIAATCLVLFTSLGGTTLPWSSATIIAFGVGGVVVTLLFILIERSASEPVIPLRLFRNKVFSVASAIGFVVGFAMFGVLTFLPQFLQLVKGITPTASGLRLLPLMGGLFGASMISGQFIARGGRYKKYPVLGTFFMTIGLYLMSTVGVQTSQWVMALFMLVFGIGLGLVMQVLVLAVQNSVGYEDLGTATASANFFRMIGGSFGVAVFGAIYANVLPQKVAQQIRVPIPSSRLSQLTPQILHQLPPAVQSGLIEAVSETIQTVFLIAIPFGVIAFALTWFLPEVELRTSVRAGRDLAETLPVPENRSSLQEVELSLERIISSEDRTQVYTALSERAALDLGPQACWLLFRLEEHRSLDEVGLAEYYKVPESVLDVGLGELTREHFIVNDKGSPLQITEKGHEAMSALMEARRQGLEDILDGWSPKEHPELETLVRRLASVLLADDDRLVRAATPTPESL</sequence>
<dbReference type="PANTHER" id="PTHR23501">
    <property type="entry name" value="MAJOR FACILITATOR SUPERFAMILY"/>
    <property type="match status" value="1"/>
</dbReference>
<gene>
    <name evidence="9" type="ORF">UFOPK3427_01707</name>
    <name evidence="10" type="ORF">UFOPK4112_01372</name>
</gene>
<name>A0A6J7RGS7_9ZZZZ</name>
<dbReference type="InterPro" id="IPR004638">
    <property type="entry name" value="EmrB-like"/>
</dbReference>
<dbReference type="PROSITE" id="PS50850">
    <property type="entry name" value="MFS"/>
    <property type="match status" value="1"/>
</dbReference>
<dbReference type="InterPro" id="IPR011701">
    <property type="entry name" value="MFS"/>
</dbReference>
<evidence type="ECO:0000259" key="8">
    <source>
        <dbReference type="PROSITE" id="PS50850"/>
    </source>
</evidence>
<accession>A0A6J7RGS7</accession>
<dbReference type="Gene3D" id="1.20.1250.20">
    <property type="entry name" value="MFS general substrate transporter like domains"/>
    <property type="match status" value="1"/>
</dbReference>
<dbReference type="Gene3D" id="1.10.10.10">
    <property type="entry name" value="Winged helix-like DNA-binding domain superfamily/Winged helix DNA-binding domain"/>
    <property type="match status" value="1"/>
</dbReference>
<reference evidence="10" key="1">
    <citation type="submission" date="2020-05" db="EMBL/GenBank/DDBJ databases">
        <authorList>
            <person name="Chiriac C."/>
            <person name="Salcher M."/>
            <person name="Ghai R."/>
            <person name="Kavagutti S V."/>
        </authorList>
    </citation>
    <scope>NUCLEOTIDE SEQUENCE</scope>
</reference>
<feature type="transmembrane region" description="Helical" evidence="7">
    <location>
        <begin position="367"/>
        <end position="389"/>
    </location>
</feature>
<dbReference type="InterPro" id="IPR036259">
    <property type="entry name" value="MFS_trans_sf"/>
</dbReference>
<dbReference type="GO" id="GO:0022857">
    <property type="term" value="F:transmembrane transporter activity"/>
    <property type="evidence" value="ECO:0007669"/>
    <property type="project" value="InterPro"/>
</dbReference>
<feature type="transmembrane region" description="Helical" evidence="7">
    <location>
        <begin position="277"/>
        <end position="300"/>
    </location>
</feature>
<proteinExistence type="predicted"/>
<dbReference type="FunFam" id="1.20.1720.10:FF:000004">
    <property type="entry name" value="EmrB/QacA family drug resistance transporter"/>
    <property type="match status" value="1"/>
</dbReference>
<protein>
    <submittedName>
        <fullName evidence="10">Unannotated protein</fullName>
    </submittedName>
</protein>
<dbReference type="EMBL" id="CAFBPM010000014">
    <property type="protein sequence ID" value="CAB5028014.1"/>
    <property type="molecule type" value="Genomic_DNA"/>
</dbReference>
<feature type="transmembrane region" description="Helical" evidence="7">
    <location>
        <begin position="312"/>
        <end position="330"/>
    </location>
</feature>
<feature type="transmembrane region" description="Helical" evidence="7">
    <location>
        <begin position="175"/>
        <end position="196"/>
    </location>
</feature>
<evidence type="ECO:0000256" key="5">
    <source>
        <dbReference type="ARBA" id="ARBA00022989"/>
    </source>
</evidence>
<dbReference type="Pfam" id="PF07690">
    <property type="entry name" value="MFS_1"/>
    <property type="match status" value="1"/>
</dbReference>
<evidence type="ECO:0000256" key="3">
    <source>
        <dbReference type="ARBA" id="ARBA00022475"/>
    </source>
</evidence>
<dbReference type="PANTHER" id="PTHR23501:SF197">
    <property type="entry name" value="COMD"/>
    <property type="match status" value="1"/>
</dbReference>
<feature type="transmembrane region" description="Helical" evidence="7">
    <location>
        <begin position="474"/>
        <end position="495"/>
    </location>
</feature>
<feature type="transmembrane region" description="Helical" evidence="7">
    <location>
        <begin position="342"/>
        <end position="361"/>
    </location>
</feature>
<evidence type="ECO:0000256" key="6">
    <source>
        <dbReference type="ARBA" id="ARBA00023136"/>
    </source>
</evidence>
<feature type="transmembrane region" description="Helical" evidence="7">
    <location>
        <begin position="112"/>
        <end position="133"/>
    </location>
</feature>
<dbReference type="InterPro" id="IPR036388">
    <property type="entry name" value="WH-like_DNA-bd_sf"/>
</dbReference>
<keyword evidence="2" id="KW-0813">Transport</keyword>
<feature type="transmembrane region" description="Helical" evidence="7">
    <location>
        <begin position="145"/>
        <end position="163"/>
    </location>
</feature>
<comment type="subcellular location">
    <subcellularLocation>
        <location evidence="1">Cell membrane</location>
        <topology evidence="1">Multi-pass membrane protein</topology>
    </subcellularLocation>
</comment>
<dbReference type="AlphaFoldDB" id="A0A6J7RGS7"/>
<evidence type="ECO:0000256" key="7">
    <source>
        <dbReference type="SAM" id="Phobius"/>
    </source>
</evidence>
<dbReference type="PRINTS" id="PR01036">
    <property type="entry name" value="TCRTETB"/>
</dbReference>
<dbReference type="SUPFAM" id="SSF103473">
    <property type="entry name" value="MFS general substrate transporter"/>
    <property type="match status" value="1"/>
</dbReference>
<keyword evidence="6 7" id="KW-0472">Membrane</keyword>
<keyword evidence="5 7" id="KW-1133">Transmembrane helix</keyword>
<evidence type="ECO:0000256" key="2">
    <source>
        <dbReference type="ARBA" id="ARBA00022448"/>
    </source>
</evidence>
<dbReference type="NCBIfam" id="TIGR00711">
    <property type="entry name" value="efflux_EmrB"/>
    <property type="match status" value="1"/>
</dbReference>
<keyword evidence="4 7" id="KW-0812">Transmembrane</keyword>
<keyword evidence="3" id="KW-1003">Cell membrane</keyword>
<dbReference type="CDD" id="cd17502">
    <property type="entry name" value="MFS_Azr1_MDR_like"/>
    <property type="match status" value="1"/>
</dbReference>
<dbReference type="SUPFAM" id="SSF46785">
    <property type="entry name" value="Winged helix' DNA-binding domain"/>
    <property type="match status" value="1"/>
</dbReference>
<evidence type="ECO:0000313" key="10">
    <source>
        <dbReference type="EMBL" id="CAB5028014.1"/>
    </source>
</evidence>
<feature type="transmembrane region" description="Helical" evidence="7">
    <location>
        <begin position="208"/>
        <end position="228"/>
    </location>
</feature>
<feature type="transmembrane region" description="Helical" evidence="7">
    <location>
        <begin position="56"/>
        <end position="75"/>
    </location>
</feature>
<feature type="transmembrane region" description="Helical" evidence="7">
    <location>
        <begin position="409"/>
        <end position="429"/>
    </location>
</feature>
<dbReference type="InterPro" id="IPR036390">
    <property type="entry name" value="WH_DNA-bd_sf"/>
</dbReference>
<evidence type="ECO:0000256" key="4">
    <source>
        <dbReference type="ARBA" id="ARBA00022692"/>
    </source>
</evidence>
<organism evidence="10">
    <name type="scientific">freshwater metagenome</name>
    <dbReference type="NCBI Taxonomy" id="449393"/>
    <lineage>
        <taxon>unclassified sequences</taxon>
        <taxon>metagenomes</taxon>
        <taxon>ecological metagenomes</taxon>
    </lineage>
</organism>
<evidence type="ECO:0000256" key="1">
    <source>
        <dbReference type="ARBA" id="ARBA00004651"/>
    </source>
</evidence>
<dbReference type="Gene3D" id="1.20.1720.10">
    <property type="entry name" value="Multidrug resistance protein D"/>
    <property type="match status" value="1"/>
</dbReference>
<feature type="domain" description="Major facilitator superfamily (MFS) profile" evidence="8">
    <location>
        <begin position="22"/>
        <end position="500"/>
    </location>
</feature>
<feature type="transmembrane region" description="Helical" evidence="7">
    <location>
        <begin position="20"/>
        <end position="44"/>
    </location>
</feature>
<evidence type="ECO:0000313" key="9">
    <source>
        <dbReference type="EMBL" id="CAB4883000.1"/>
    </source>
</evidence>
<dbReference type="GO" id="GO:0005886">
    <property type="term" value="C:plasma membrane"/>
    <property type="evidence" value="ECO:0007669"/>
    <property type="project" value="UniProtKB-SubCell"/>
</dbReference>
<feature type="transmembrane region" description="Helical" evidence="7">
    <location>
        <begin position="87"/>
        <end position="106"/>
    </location>
</feature>